<keyword evidence="2" id="KW-0496">Mitochondrion</keyword>
<dbReference type="RefSeq" id="NP_008500.1">
    <property type="nucleotide sequence ID" value="NC_002010.1"/>
</dbReference>
<evidence type="ECO:0000313" key="2">
    <source>
        <dbReference type="EMBL" id="AAD05507.1"/>
    </source>
</evidence>
<geneLocation type="mitochondrion" evidence="2"/>
<sequence length="51" mass="6251">MPQLFPMSWIILSLLFSMCMLISLIHIFYFPMKSNKFFMLPMFPKTPLYKW</sequence>
<keyword evidence="1" id="KW-0812">Transmembrane</keyword>
<reference evidence="2" key="1">
    <citation type="journal article" date="1998" name="Mol. Biol. Evol.">
        <title>Mitochondrial gene order is not conserved in arthropods: prostriate and metastriate tick mitochondrial genomes.</title>
        <authorList>
            <person name="Black W.C. IV"/>
            <person name="Roehrdanz R.L."/>
        </authorList>
    </citation>
    <scope>NUCLEOTIDE SEQUENCE</scope>
</reference>
<dbReference type="EMBL" id="AF081828">
    <property type="protein sequence ID" value="AAD05507.1"/>
    <property type="molecule type" value="Genomic_DNA"/>
</dbReference>
<accession>O99808</accession>
<keyword evidence="1" id="KW-0472">Membrane</keyword>
<name>O99808_IXOHE</name>
<dbReference type="PIR" id="T11263">
    <property type="entry name" value="T11263"/>
</dbReference>
<keyword evidence="1" id="KW-1133">Transmembrane helix</keyword>
<evidence type="ECO:0000256" key="1">
    <source>
        <dbReference type="SAM" id="Phobius"/>
    </source>
</evidence>
<dbReference type="GeneID" id="808358"/>
<protein>
    <submittedName>
        <fullName evidence="2">ATPase 8</fullName>
    </submittedName>
</protein>
<dbReference type="AlphaFoldDB" id="O99808"/>
<dbReference type="CTD" id="4509"/>
<feature type="transmembrane region" description="Helical" evidence="1">
    <location>
        <begin position="6"/>
        <end position="30"/>
    </location>
</feature>
<organism evidence="2">
    <name type="scientific">Ixodes hexagonus</name>
    <name type="common">Hedgehog tick</name>
    <name type="synonym">Pholeoixodes hexagonus</name>
    <dbReference type="NCBI Taxonomy" id="34612"/>
    <lineage>
        <taxon>Eukaryota</taxon>
        <taxon>Metazoa</taxon>
        <taxon>Ecdysozoa</taxon>
        <taxon>Arthropoda</taxon>
        <taxon>Chelicerata</taxon>
        <taxon>Arachnida</taxon>
        <taxon>Acari</taxon>
        <taxon>Parasitiformes</taxon>
        <taxon>Ixodida</taxon>
        <taxon>Ixodoidea</taxon>
        <taxon>Ixodidae</taxon>
        <taxon>Ixodinae</taxon>
        <taxon>Ixodes</taxon>
    </lineage>
</organism>
<proteinExistence type="predicted"/>